<keyword evidence="15" id="KW-1185">Reference proteome</keyword>
<dbReference type="PANTHER" id="PTHR31814">
    <property type="match status" value="1"/>
</dbReference>
<evidence type="ECO:0000256" key="2">
    <source>
        <dbReference type="ARBA" id="ARBA00006495"/>
    </source>
</evidence>
<keyword evidence="11 13" id="KW-0753">Steroid metabolism</keyword>
<dbReference type="InParanoid" id="A0A067PI40"/>
<dbReference type="EMBL" id="KL197733">
    <property type="protein sequence ID" value="KDQ53490.1"/>
    <property type="molecule type" value="Genomic_DNA"/>
</dbReference>
<comment type="similarity">
    <text evidence="2 13">Belongs to the GHMP kinase family. Mevalonate kinase subfamily.</text>
</comment>
<evidence type="ECO:0000256" key="6">
    <source>
        <dbReference type="ARBA" id="ARBA00022741"/>
    </source>
</evidence>
<dbReference type="PANTHER" id="PTHR31814:SF2">
    <property type="entry name" value="PHOSPHOMEVALONATE KINASE"/>
    <property type="match status" value="1"/>
</dbReference>
<dbReference type="Gene3D" id="3.30.230.10">
    <property type="match status" value="1"/>
</dbReference>
<dbReference type="GO" id="GO:0019287">
    <property type="term" value="P:isopentenyl diphosphate biosynthetic process, mevalonate pathway"/>
    <property type="evidence" value="ECO:0007669"/>
    <property type="project" value="UniProtKB-UniRule"/>
</dbReference>
<dbReference type="GO" id="GO:0005524">
    <property type="term" value="F:ATP binding"/>
    <property type="evidence" value="ECO:0007669"/>
    <property type="project" value="UniProtKB-UniRule"/>
</dbReference>
<dbReference type="Proteomes" id="UP000027265">
    <property type="component" value="Unassembled WGS sequence"/>
</dbReference>
<evidence type="ECO:0000313" key="14">
    <source>
        <dbReference type="EMBL" id="KDQ53490.1"/>
    </source>
</evidence>
<dbReference type="SUPFAM" id="SSF54211">
    <property type="entry name" value="Ribosomal protein S5 domain 2-like"/>
    <property type="match status" value="1"/>
</dbReference>
<evidence type="ECO:0000256" key="4">
    <source>
        <dbReference type="ARBA" id="ARBA00022516"/>
    </source>
</evidence>
<evidence type="ECO:0000256" key="5">
    <source>
        <dbReference type="ARBA" id="ARBA00022679"/>
    </source>
</evidence>
<name>A0A067PI40_9AGAM</name>
<dbReference type="InterPro" id="IPR016005">
    <property type="entry name" value="Erg8"/>
</dbReference>
<sequence length="524" mass="56653">MAVPTIVSSPGKVLLAGGYLVLDPSYSGIVVSTSSRFYTAIRDGTVNPRGSISDLSLIQVRSPQFLDAVWTYSVQRDENSVRVEPVADNASSSSTKNKFVQLAVQRTLSLALETKGSPALREAISKGLDIVIVGDNDFYSQRSQLERLGLPPTFDSLSNLRPFCPTGVHLPEVHKTGLGSSAALITSLISALLVHIGVVPKEEFSQDGDVSFSGGRRLAHNLSQYVHCLAQGKVGSGFDVASAVFGSQLYTRFRPEVLKDLMTDEPLPSVSLLSIISPSNRAWDYRIEPFKLPPFTRLMLADVDAGSDTPSLVGKVLKWRQADQAGAHVLWESLNQFNQSFASALNRLSELHERDPGGYTSIVKYVASLQPVQWLANPSIPESDRQIIEVFAEANYFSENIRAKMREMGKLSGVPIEPPEQTALLDVCVSQAGVIAGGVPGAGGYDAIWLLVCDPPYSPSSLPGTPTKTSFSEKQTPLHRVERVWTTWKGLSVSPLSAVESTAKGVKVIEDVNEVFGLREAIGG</sequence>
<dbReference type="GO" id="GO:0005777">
    <property type="term" value="C:peroxisome"/>
    <property type="evidence" value="ECO:0007669"/>
    <property type="project" value="TreeGrafter"/>
</dbReference>
<dbReference type="EC" id="2.7.4.2" evidence="3 13"/>
<accession>A0A067PI40</accession>
<comment type="pathway">
    <text evidence="1 13">Isoprenoid biosynthesis; isopentenyl diphosphate biosynthesis via mevalonate pathway; isopentenyl diphosphate from (R)-mevalonate: step 2/3.</text>
</comment>
<keyword evidence="10 13" id="KW-0443">Lipid metabolism</keyword>
<dbReference type="InterPro" id="IPR035102">
    <property type="entry name" value="Phosphomevalonate_kinase"/>
</dbReference>
<protein>
    <recommendedName>
        <fullName evidence="3 13">Phosphomevalonate kinase</fullName>
        <ecNumber evidence="3 13">2.7.4.2</ecNumber>
    </recommendedName>
</protein>
<reference evidence="15" key="1">
    <citation type="journal article" date="2014" name="Proc. Natl. Acad. Sci. U.S.A.">
        <title>Extensive sampling of basidiomycete genomes demonstrates inadequacy of the white-rot/brown-rot paradigm for wood decay fungi.</title>
        <authorList>
            <person name="Riley R."/>
            <person name="Salamov A.A."/>
            <person name="Brown D.W."/>
            <person name="Nagy L.G."/>
            <person name="Floudas D."/>
            <person name="Held B.W."/>
            <person name="Levasseur A."/>
            <person name="Lombard V."/>
            <person name="Morin E."/>
            <person name="Otillar R."/>
            <person name="Lindquist E.A."/>
            <person name="Sun H."/>
            <person name="LaButti K.M."/>
            <person name="Schmutz J."/>
            <person name="Jabbour D."/>
            <person name="Luo H."/>
            <person name="Baker S.E."/>
            <person name="Pisabarro A.G."/>
            <person name="Walton J.D."/>
            <person name="Blanchette R.A."/>
            <person name="Henrissat B."/>
            <person name="Martin F."/>
            <person name="Cullen D."/>
            <person name="Hibbett D.S."/>
            <person name="Grigoriev I.V."/>
        </authorList>
    </citation>
    <scope>NUCLEOTIDE SEQUENCE [LARGE SCALE GENOMIC DNA]</scope>
    <source>
        <strain evidence="15">MUCL 33604</strain>
    </source>
</reference>
<evidence type="ECO:0000313" key="15">
    <source>
        <dbReference type="Proteomes" id="UP000027265"/>
    </source>
</evidence>
<proteinExistence type="inferred from homology"/>
<dbReference type="UniPathway" id="UPA00057">
    <property type="reaction ID" value="UER00099"/>
</dbReference>
<dbReference type="GO" id="GO:0004631">
    <property type="term" value="F:phosphomevalonate kinase activity"/>
    <property type="evidence" value="ECO:0007669"/>
    <property type="project" value="UniProtKB-UniRule"/>
</dbReference>
<comment type="catalytic activity">
    <reaction evidence="12">
        <text>(R)-5-phosphomevalonate + ATP = (R)-5-diphosphomevalonate + ADP</text>
        <dbReference type="Rhea" id="RHEA:16341"/>
        <dbReference type="ChEBI" id="CHEBI:30616"/>
        <dbReference type="ChEBI" id="CHEBI:57557"/>
        <dbReference type="ChEBI" id="CHEBI:58146"/>
        <dbReference type="ChEBI" id="CHEBI:456216"/>
        <dbReference type="EC" id="2.7.4.2"/>
    </reaction>
    <physiologicalReaction direction="left-to-right" evidence="12">
        <dbReference type="Rhea" id="RHEA:16342"/>
    </physiologicalReaction>
</comment>
<keyword evidence="7 13" id="KW-0418">Kinase</keyword>
<dbReference type="GO" id="GO:0006696">
    <property type="term" value="P:ergosterol biosynthetic process"/>
    <property type="evidence" value="ECO:0007669"/>
    <property type="project" value="TreeGrafter"/>
</dbReference>
<keyword evidence="8" id="KW-0067">ATP-binding</keyword>
<dbReference type="InterPro" id="IPR020568">
    <property type="entry name" value="Ribosomal_Su5_D2-typ_SF"/>
</dbReference>
<evidence type="ECO:0000256" key="7">
    <source>
        <dbReference type="ARBA" id="ARBA00022777"/>
    </source>
</evidence>
<evidence type="ECO:0000256" key="1">
    <source>
        <dbReference type="ARBA" id="ARBA00005017"/>
    </source>
</evidence>
<evidence type="ECO:0000256" key="9">
    <source>
        <dbReference type="ARBA" id="ARBA00022955"/>
    </source>
</evidence>
<dbReference type="AlphaFoldDB" id="A0A067PI40"/>
<keyword evidence="5 13" id="KW-0808">Transferase</keyword>
<keyword evidence="4 13" id="KW-0444">Lipid biosynthesis</keyword>
<evidence type="ECO:0000256" key="3">
    <source>
        <dbReference type="ARBA" id="ARBA00012958"/>
    </source>
</evidence>
<keyword evidence="6" id="KW-0547">Nucleotide-binding</keyword>
<dbReference type="OrthoDB" id="10262935at2759"/>
<dbReference type="InterPro" id="IPR014721">
    <property type="entry name" value="Ribsml_uS5_D2-typ_fold_subgr"/>
</dbReference>
<evidence type="ECO:0000256" key="11">
    <source>
        <dbReference type="ARBA" id="ARBA00023221"/>
    </source>
</evidence>
<evidence type="ECO:0000256" key="13">
    <source>
        <dbReference type="PIRNR" id="PIRNR017288"/>
    </source>
</evidence>
<evidence type="ECO:0000256" key="8">
    <source>
        <dbReference type="ARBA" id="ARBA00022840"/>
    </source>
</evidence>
<evidence type="ECO:0000256" key="12">
    <source>
        <dbReference type="ARBA" id="ARBA00029326"/>
    </source>
</evidence>
<gene>
    <name evidence="14" type="ORF">JAAARDRAFT_136908</name>
</gene>
<dbReference type="PIRSF" id="PIRSF017288">
    <property type="entry name" value="PMK_GHMP_euk"/>
    <property type="match status" value="1"/>
</dbReference>
<dbReference type="FunCoup" id="A0A067PI40">
    <property type="interactions" value="86"/>
</dbReference>
<dbReference type="STRING" id="933084.A0A067PI40"/>
<organism evidence="14 15">
    <name type="scientific">Jaapia argillacea MUCL 33604</name>
    <dbReference type="NCBI Taxonomy" id="933084"/>
    <lineage>
        <taxon>Eukaryota</taxon>
        <taxon>Fungi</taxon>
        <taxon>Dikarya</taxon>
        <taxon>Basidiomycota</taxon>
        <taxon>Agaricomycotina</taxon>
        <taxon>Agaricomycetes</taxon>
        <taxon>Agaricomycetidae</taxon>
        <taxon>Jaapiales</taxon>
        <taxon>Jaapiaceae</taxon>
        <taxon>Jaapia</taxon>
    </lineage>
</organism>
<evidence type="ECO:0000256" key="10">
    <source>
        <dbReference type="ARBA" id="ARBA00023098"/>
    </source>
</evidence>
<dbReference type="HOGENOM" id="CLU_022059_1_0_1"/>
<keyword evidence="9 13" id="KW-0752">Steroid biosynthesis</keyword>
<dbReference type="GO" id="GO:0010142">
    <property type="term" value="P:farnesyl diphosphate biosynthetic process, mevalonate pathway"/>
    <property type="evidence" value="ECO:0007669"/>
    <property type="project" value="TreeGrafter"/>
</dbReference>